<protein>
    <submittedName>
        <fullName evidence="2">Family with sequence similarity 113</fullName>
    </submittedName>
</protein>
<proteinExistence type="inferred from homology"/>
<dbReference type="FunCoup" id="A0A665UUZ8">
    <property type="interactions" value="527"/>
</dbReference>
<evidence type="ECO:0000313" key="2">
    <source>
        <dbReference type="Ensembl" id="ENSENLP00000023518.1"/>
    </source>
</evidence>
<dbReference type="AlphaFoldDB" id="A0A665UUZ8"/>
<evidence type="ECO:0000313" key="3">
    <source>
        <dbReference type="Proteomes" id="UP000472264"/>
    </source>
</evidence>
<dbReference type="PANTHER" id="PTHR14469">
    <property type="entry name" value="SARCOMA ANTIGEN NY-SAR-23"/>
    <property type="match status" value="1"/>
</dbReference>
<dbReference type="Proteomes" id="UP000472264">
    <property type="component" value="Chromosome 18"/>
</dbReference>
<dbReference type="PANTHER" id="PTHR14469:SF0">
    <property type="entry name" value="FAMILY WITH SEQUENCE SIMILARITY 113"/>
    <property type="match status" value="1"/>
</dbReference>
<accession>A0A665UUZ8</accession>
<sequence>MKCVNQQQASKLLHNKFVVVLGDSIQRSVYKDLVLLLQKEKYLTGKQLKSKGELSFEEDCLVEGGCLSLMHNGTQYREVRQFQSAHHLVRFYFVTRIYSRYMQSILDDFRHGLKPDVVIVNSCVWDISRYNPCWMDDYEENLCKFFDELRRILPEETLVIWNLAMPLAEKIKGGFLVPEVCHKAPHLRHDVIEANFYSGTLADAYNLDVLDLHFQFRFSLHHHTKDGVHWNAIAHRRITFLLLQHIAAAWGVIMPCLLTAVGEEAYTCKHKLAIPQFAIFLSRTLQIVLDRNSLIISDIGIFMADIDSLPYNFMSFDDKNWHQQNYRHEAAGVYKPTLSRQRHSLVYRHGHVGNGKCTDSTVRTFVLRTGVLELPLPTQSLFKCPVCFLDFHYRPPHHFEPYRPYNEHHQYVMRSTRRRYHYAPYTHHRSKWDTDNGR</sequence>
<dbReference type="Gene3D" id="3.40.50.1110">
    <property type="entry name" value="SGNH hydrolase"/>
    <property type="match status" value="1"/>
</dbReference>
<reference evidence="2" key="3">
    <citation type="submission" date="2025-09" db="UniProtKB">
        <authorList>
            <consortium name="Ensembl"/>
        </authorList>
    </citation>
    <scope>IDENTIFICATION</scope>
</reference>
<name>A0A665UUZ8_ECHNA</name>
<dbReference type="SUPFAM" id="SSF52266">
    <property type="entry name" value="SGNH hydrolase"/>
    <property type="match status" value="1"/>
</dbReference>
<comment type="similarity">
    <text evidence="1">Belongs to the PC-esterase family.</text>
</comment>
<dbReference type="Ensembl" id="ENSENLT00000024296.1">
    <property type="protein sequence ID" value="ENSENLP00000023518.1"/>
    <property type="gene ID" value="ENSENLG00000010645.1"/>
</dbReference>
<reference evidence="2" key="1">
    <citation type="submission" date="2021-04" db="EMBL/GenBank/DDBJ databases">
        <authorList>
            <consortium name="Wellcome Sanger Institute Data Sharing"/>
        </authorList>
    </citation>
    <scope>NUCLEOTIDE SEQUENCE [LARGE SCALE GENOMIC DNA]</scope>
</reference>
<keyword evidence="3" id="KW-1185">Reference proteome</keyword>
<dbReference type="InParanoid" id="A0A665UUZ8"/>
<gene>
    <name evidence="2" type="primary">fam113</name>
</gene>
<evidence type="ECO:0000256" key="1">
    <source>
        <dbReference type="ARBA" id="ARBA00037957"/>
    </source>
</evidence>
<organism evidence="2 3">
    <name type="scientific">Echeneis naucrates</name>
    <name type="common">Live sharksucker</name>
    <dbReference type="NCBI Taxonomy" id="173247"/>
    <lineage>
        <taxon>Eukaryota</taxon>
        <taxon>Metazoa</taxon>
        <taxon>Chordata</taxon>
        <taxon>Craniata</taxon>
        <taxon>Vertebrata</taxon>
        <taxon>Euteleostomi</taxon>
        <taxon>Actinopterygii</taxon>
        <taxon>Neopterygii</taxon>
        <taxon>Teleostei</taxon>
        <taxon>Neoteleostei</taxon>
        <taxon>Acanthomorphata</taxon>
        <taxon>Carangaria</taxon>
        <taxon>Carangiformes</taxon>
        <taxon>Echeneidae</taxon>
        <taxon>Echeneis</taxon>
    </lineage>
</organism>
<dbReference type="InterPro" id="IPR036514">
    <property type="entry name" value="SGNH_hydro_sf"/>
</dbReference>
<dbReference type="OMA" id="TRRRYHY"/>
<reference evidence="2" key="2">
    <citation type="submission" date="2025-08" db="UniProtKB">
        <authorList>
            <consortium name="Ensembl"/>
        </authorList>
    </citation>
    <scope>IDENTIFICATION</scope>
</reference>